<keyword evidence="3" id="KW-1185">Reference proteome</keyword>
<dbReference type="RefSeq" id="XP_062663139.1">
    <property type="nucleotide sequence ID" value="XM_062803317.1"/>
</dbReference>
<dbReference type="AlphaFoldDB" id="A0AAE0HN75"/>
<keyword evidence="1" id="KW-0812">Transmembrane</keyword>
<reference evidence="2" key="1">
    <citation type="journal article" date="2023" name="Mol. Phylogenet. Evol.">
        <title>Genome-scale phylogeny and comparative genomics of the fungal order Sordariales.</title>
        <authorList>
            <person name="Hensen N."/>
            <person name="Bonometti L."/>
            <person name="Westerberg I."/>
            <person name="Brannstrom I.O."/>
            <person name="Guillou S."/>
            <person name="Cros-Aarteil S."/>
            <person name="Calhoun S."/>
            <person name="Haridas S."/>
            <person name="Kuo A."/>
            <person name="Mondo S."/>
            <person name="Pangilinan J."/>
            <person name="Riley R."/>
            <person name="LaButti K."/>
            <person name="Andreopoulos B."/>
            <person name="Lipzen A."/>
            <person name="Chen C."/>
            <person name="Yan M."/>
            <person name="Daum C."/>
            <person name="Ng V."/>
            <person name="Clum A."/>
            <person name="Steindorff A."/>
            <person name="Ohm R.A."/>
            <person name="Martin F."/>
            <person name="Silar P."/>
            <person name="Natvig D.O."/>
            <person name="Lalanne C."/>
            <person name="Gautier V."/>
            <person name="Ament-Velasquez S.L."/>
            <person name="Kruys A."/>
            <person name="Hutchinson M.I."/>
            <person name="Powell A.J."/>
            <person name="Barry K."/>
            <person name="Miller A.N."/>
            <person name="Grigoriev I.V."/>
            <person name="Debuchy R."/>
            <person name="Gladieux P."/>
            <person name="Hiltunen Thoren M."/>
            <person name="Johannesson H."/>
        </authorList>
    </citation>
    <scope>NUCLEOTIDE SEQUENCE</scope>
    <source>
        <strain evidence="2">CBS 168.71</strain>
    </source>
</reference>
<organism evidence="2 3">
    <name type="scientific">Chaetomium fimeti</name>
    <dbReference type="NCBI Taxonomy" id="1854472"/>
    <lineage>
        <taxon>Eukaryota</taxon>
        <taxon>Fungi</taxon>
        <taxon>Dikarya</taxon>
        <taxon>Ascomycota</taxon>
        <taxon>Pezizomycotina</taxon>
        <taxon>Sordariomycetes</taxon>
        <taxon>Sordariomycetidae</taxon>
        <taxon>Sordariales</taxon>
        <taxon>Chaetomiaceae</taxon>
        <taxon>Chaetomium</taxon>
    </lineage>
</organism>
<name>A0AAE0HN75_9PEZI</name>
<evidence type="ECO:0000256" key="1">
    <source>
        <dbReference type="SAM" id="Phobius"/>
    </source>
</evidence>
<dbReference type="GeneID" id="87840265"/>
<dbReference type="EMBL" id="JAUEPN010000002">
    <property type="protein sequence ID" value="KAK3299625.1"/>
    <property type="molecule type" value="Genomic_DNA"/>
</dbReference>
<gene>
    <name evidence="2" type="ORF">B0H64DRAFT_389163</name>
</gene>
<evidence type="ECO:0000313" key="3">
    <source>
        <dbReference type="Proteomes" id="UP001278766"/>
    </source>
</evidence>
<dbReference type="Proteomes" id="UP001278766">
    <property type="component" value="Unassembled WGS sequence"/>
</dbReference>
<keyword evidence="1" id="KW-1133">Transmembrane helix</keyword>
<sequence>MEGEGDSGSWSCIVLLFQWFLVLGMSLCFSSAALVDWGRKGFFPLLSVYLLTLGCSPASCLVPHSRNYLYRAPC</sequence>
<feature type="transmembrane region" description="Helical" evidence="1">
    <location>
        <begin position="41"/>
        <end position="62"/>
    </location>
</feature>
<proteinExistence type="predicted"/>
<comment type="caution">
    <text evidence="2">The sequence shown here is derived from an EMBL/GenBank/DDBJ whole genome shotgun (WGS) entry which is preliminary data.</text>
</comment>
<reference evidence="2" key="2">
    <citation type="submission" date="2023-06" db="EMBL/GenBank/DDBJ databases">
        <authorList>
            <consortium name="Lawrence Berkeley National Laboratory"/>
            <person name="Haridas S."/>
            <person name="Hensen N."/>
            <person name="Bonometti L."/>
            <person name="Westerberg I."/>
            <person name="Brannstrom I.O."/>
            <person name="Guillou S."/>
            <person name="Cros-Aarteil S."/>
            <person name="Calhoun S."/>
            <person name="Kuo A."/>
            <person name="Mondo S."/>
            <person name="Pangilinan J."/>
            <person name="Riley R."/>
            <person name="Labutti K."/>
            <person name="Andreopoulos B."/>
            <person name="Lipzen A."/>
            <person name="Chen C."/>
            <person name="Yanf M."/>
            <person name="Daum C."/>
            <person name="Ng V."/>
            <person name="Clum A."/>
            <person name="Steindorff A."/>
            <person name="Ohm R."/>
            <person name="Martin F."/>
            <person name="Silar P."/>
            <person name="Natvig D."/>
            <person name="Lalanne C."/>
            <person name="Gautier V."/>
            <person name="Ament-Velasquez S.L."/>
            <person name="Kruys A."/>
            <person name="Hutchinson M.I."/>
            <person name="Powell A.J."/>
            <person name="Barry K."/>
            <person name="Miller A.N."/>
            <person name="Grigoriev I.V."/>
            <person name="Debuchy R."/>
            <person name="Gladieux P."/>
            <person name="Thoren M.H."/>
            <person name="Johannesson H."/>
        </authorList>
    </citation>
    <scope>NUCLEOTIDE SEQUENCE</scope>
    <source>
        <strain evidence="2">CBS 168.71</strain>
    </source>
</reference>
<feature type="transmembrane region" description="Helical" evidence="1">
    <location>
        <begin position="12"/>
        <end position="35"/>
    </location>
</feature>
<accession>A0AAE0HN75</accession>
<keyword evidence="1" id="KW-0472">Membrane</keyword>
<evidence type="ECO:0000313" key="2">
    <source>
        <dbReference type="EMBL" id="KAK3299625.1"/>
    </source>
</evidence>
<protein>
    <submittedName>
        <fullName evidence="2">Uncharacterized protein</fullName>
    </submittedName>
</protein>